<dbReference type="Proteomes" id="UP000232693">
    <property type="component" value="Chromosome"/>
</dbReference>
<gene>
    <name evidence="1" type="ORF">CW740_09700</name>
</gene>
<dbReference type="InterPro" id="IPR036680">
    <property type="entry name" value="SPOR-like_sf"/>
</dbReference>
<organism evidence="1 2">
    <name type="scientific">Kangiella profundi</name>
    <dbReference type="NCBI Taxonomy" id="1561924"/>
    <lineage>
        <taxon>Bacteria</taxon>
        <taxon>Pseudomonadati</taxon>
        <taxon>Pseudomonadota</taxon>
        <taxon>Gammaproteobacteria</taxon>
        <taxon>Kangiellales</taxon>
        <taxon>Kangiellaceae</taxon>
        <taxon>Kangiella</taxon>
    </lineage>
</organism>
<evidence type="ECO:0000313" key="1">
    <source>
        <dbReference type="EMBL" id="AUD79500.1"/>
    </source>
</evidence>
<dbReference type="Gene3D" id="3.30.70.1070">
    <property type="entry name" value="Sporulation related repeat"/>
    <property type="match status" value="1"/>
</dbReference>
<name>A0A2K9A9U6_9GAMM</name>
<dbReference type="OrthoDB" id="9773673at2"/>
<proteinExistence type="predicted"/>
<reference evidence="1 2" key="1">
    <citation type="submission" date="2017-12" db="EMBL/GenBank/DDBJ databases">
        <title>Kangiella profundi FT102 completed genome.</title>
        <authorList>
            <person name="Xu J."/>
            <person name="Wang J."/>
            <person name="Lu Y."/>
        </authorList>
    </citation>
    <scope>NUCLEOTIDE SEQUENCE [LARGE SCALE GENOMIC DNA]</scope>
    <source>
        <strain evidence="1 2">FT102</strain>
    </source>
</reference>
<dbReference type="KEGG" id="kpd:CW740_09700"/>
<dbReference type="RefSeq" id="WP_106647311.1">
    <property type="nucleotide sequence ID" value="NZ_BMGO01000001.1"/>
</dbReference>
<protein>
    <submittedName>
        <fullName evidence="1">Uncharacterized protein</fullName>
    </submittedName>
</protein>
<keyword evidence="2" id="KW-1185">Reference proteome</keyword>
<dbReference type="AlphaFoldDB" id="A0A2K9A9U6"/>
<dbReference type="EMBL" id="CP025120">
    <property type="protein sequence ID" value="AUD79500.1"/>
    <property type="molecule type" value="Genomic_DNA"/>
</dbReference>
<evidence type="ECO:0000313" key="2">
    <source>
        <dbReference type="Proteomes" id="UP000232693"/>
    </source>
</evidence>
<dbReference type="InterPro" id="IPR007730">
    <property type="entry name" value="SPOR-like_dom"/>
</dbReference>
<dbReference type="GO" id="GO:0042834">
    <property type="term" value="F:peptidoglycan binding"/>
    <property type="evidence" value="ECO:0007669"/>
    <property type="project" value="InterPro"/>
</dbReference>
<dbReference type="Pfam" id="PF05036">
    <property type="entry name" value="SPOR"/>
    <property type="match status" value="1"/>
</dbReference>
<dbReference type="PROSITE" id="PS51724">
    <property type="entry name" value="SPOR"/>
    <property type="match status" value="1"/>
</dbReference>
<sequence>MNLNTSLKLRLSAISLALLVSSCASTPDGEGVKSDGEDQYWYCAPGDKKSWRCAENKEVLGLSYYRFWKTIPDPEAEGTDELQLDPQKQVDTPVLVQGAKLGLLTEEDTIEKKTEQEVELEQEAGSEAVKPAITKEQPSQKKYPKVLQLAAYNSQAQAQSFADTLNHTLSHRASVVRTKVKGQLFYTVVFDQLKSKQQAEQLIAGLAKSFPDIQPWLRSRSGFEAIRLN</sequence>
<accession>A0A2K9A9U6</accession>
<dbReference type="SUPFAM" id="SSF110997">
    <property type="entry name" value="Sporulation related repeat"/>
    <property type="match status" value="1"/>
</dbReference>